<dbReference type="Gene3D" id="3.30.2220.20">
    <property type="entry name" value="Phage tail assembly chaperone gp13-like"/>
    <property type="match status" value="1"/>
</dbReference>
<proteinExistence type="predicted"/>
<reference evidence="2 3" key="1">
    <citation type="submission" date="2016-06" db="EMBL/GenBank/DDBJ databases">
        <authorList>
            <person name="Kjaerup R.B."/>
            <person name="Dalgaard T.S."/>
            <person name="Juul-Madsen H.R."/>
        </authorList>
    </citation>
    <scope>NUCLEOTIDE SEQUENCE [LARGE SCALE GENOMIC DNA]</scope>
    <source>
        <strain evidence="2 3">DSM 45577</strain>
    </source>
</reference>
<accession>A0A1C6VEX8</accession>
<dbReference type="EMBL" id="FMIA01000002">
    <property type="protein sequence ID" value="SCL64594.1"/>
    <property type="molecule type" value="Genomic_DNA"/>
</dbReference>
<feature type="region of interest" description="Disordered" evidence="1">
    <location>
        <begin position="111"/>
        <end position="132"/>
    </location>
</feature>
<dbReference type="RefSeq" id="WP_091444892.1">
    <property type="nucleotide sequence ID" value="NZ_BMMJ01000007.1"/>
</dbReference>
<evidence type="ECO:0008006" key="4">
    <source>
        <dbReference type="Google" id="ProtNLM"/>
    </source>
</evidence>
<organism evidence="2 3">
    <name type="scientific">Micromonospora yangpuensis</name>
    <dbReference type="NCBI Taxonomy" id="683228"/>
    <lineage>
        <taxon>Bacteria</taxon>
        <taxon>Bacillati</taxon>
        <taxon>Actinomycetota</taxon>
        <taxon>Actinomycetes</taxon>
        <taxon>Micromonosporales</taxon>
        <taxon>Micromonosporaceae</taxon>
        <taxon>Micromonospora</taxon>
    </lineage>
</organism>
<dbReference type="AlphaFoldDB" id="A0A1C6VEX8"/>
<feature type="compositionally biased region" description="Acidic residues" evidence="1">
    <location>
        <begin position="111"/>
        <end position="126"/>
    </location>
</feature>
<sequence length="132" mass="14375">MTTLLNRDQILAVDDSTWEDVEVPEWGGTVRVKGMSGTERDKFEAGSLKGKGKNRDVNLANLRARLVAASVVDEHGQPVFRPYDVEALGRKSAAALGRVYDVAQRLAGLTDEDVDELTEDFPDDPSEPSTSA</sequence>
<keyword evidence="3" id="KW-1185">Reference proteome</keyword>
<gene>
    <name evidence="2" type="ORF">GA0070617_5510</name>
</gene>
<name>A0A1C6VEX8_9ACTN</name>
<protein>
    <recommendedName>
        <fullName evidence="4">Phage XkdN-like tail assembly chaperone protein, TAC</fullName>
    </recommendedName>
</protein>
<dbReference type="Proteomes" id="UP000198937">
    <property type="component" value="Unassembled WGS sequence"/>
</dbReference>
<dbReference type="STRING" id="683228.GA0070617_5510"/>
<dbReference type="InterPro" id="IPR038556">
    <property type="entry name" value="TAC_Gp13-like_sf"/>
</dbReference>
<evidence type="ECO:0000313" key="3">
    <source>
        <dbReference type="Proteomes" id="UP000198937"/>
    </source>
</evidence>
<evidence type="ECO:0000256" key="1">
    <source>
        <dbReference type="SAM" id="MobiDB-lite"/>
    </source>
</evidence>
<evidence type="ECO:0000313" key="2">
    <source>
        <dbReference type="EMBL" id="SCL64594.1"/>
    </source>
</evidence>
<dbReference type="OrthoDB" id="7584736at2"/>